<evidence type="ECO:0000259" key="6">
    <source>
        <dbReference type="PROSITE" id="PS50893"/>
    </source>
</evidence>
<evidence type="ECO:0000256" key="5">
    <source>
        <dbReference type="ARBA" id="ARBA00022840"/>
    </source>
</evidence>
<evidence type="ECO:0000256" key="4">
    <source>
        <dbReference type="ARBA" id="ARBA00022741"/>
    </source>
</evidence>
<dbReference type="Gene3D" id="3.40.50.300">
    <property type="entry name" value="P-loop containing nucleotide triphosphate hydrolases"/>
    <property type="match status" value="1"/>
</dbReference>
<feature type="domain" description="ABC transporter" evidence="6">
    <location>
        <begin position="89"/>
        <end position="322"/>
    </location>
</feature>
<dbReference type="GO" id="GO:0016887">
    <property type="term" value="F:ATP hydrolysis activity"/>
    <property type="evidence" value="ECO:0007669"/>
    <property type="project" value="InterPro"/>
</dbReference>
<keyword evidence="4" id="KW-0547">Nucleotide-binding</keyword>
<protein>
    <submittedName>
        <fullName evidence="7">ABC transporter</fullName>
    </submittedName>
</protein>
<dbReference type="Proteomes" id="UP000242792">
    <property type="component" value="Chromosome"/>
</dbReference>
<accession>A0A1V0BIZ8</accession>
<reference evidence="7 8" key="1">
    <citation type="submission" date="2017-03" db="EMBL/GenBank/DDBJ databases">
        <title>Rapid Whole Genome Sequencing of Comamonas kerstersii Causing Continuous ambulatory Peritoneal Dialysis-Associated Peritonitis.</title>
        <authorList>
            <person name="Zheng B."/>
        </authorList>
    </citation>
    <scope>NUCLEOTIDE SEQUENCE [LARGE SCALE GENOMIC DNA]</scope>
    <source>
        <strain evidence="7 8">8943</strain>
    </source>
</reference>
<dbReference type="PROSITE" id="PS50893">
    <property type="entry name" value="ABC_TRANSPORTER_2"/>
    <property type="match status" value="1"/>
</dbReference>
<sequence length="361" mass="39107">MQAWVQGFKQASQRFWQQLAAELEGGAALAAGPQRRDWSDVAAVAASVQAPAVAQVQDAPRDTAAVRSAQPVVHGSHQPVPAAVAQPLLQIQDVSLVYRTAQQQVQATHRVRLDVYEGDRFVLLGASGCGKSSLLKALGGFFAPSEGQILLDGQRVQGPGADRVVVFQEFDQLPPWKTVRENVMFPLLAAGGLSRAEAGERADAFIAKVGLSKFADAHPHQLSGGMKQRVAIARALAMQPRVLLMDEPFAALDALTRRRMQEELLALWEELRFTLVFVTHSIEEALVVGNRIAILSPHPGRVRAEVNSHQFDLSSQGSAEFQSTAQRIHRLLFDEPASPAPAQAESQTVDSPLWAATPVHL</sequence>
<dbReference type="Pfam" id="PF00005">
    <property type="entry name" value="ABC_tran"/>
    <property type="match status" value="1"/>
</dbReference>
<evidence type="ECO:0000256" key="2">
    <source>
        <dbReference type="ARBA" id="ARBA00022448"/>
    </source>
</evidence>
<dbReference type="PANTHER" id="PTHR42788">
    <property type="entry name" value="TAURINE IMPORT ATP-BINDING PROTEIN-RELATED"/>
    <property type="match status" value="1"/>
</dbReference>
<dbReference type="AlphaFoldDB" id="A0A1V0BIZ8"/>
<dbReference type="EMBL" id="CP020121">
    <property type="protein sequence ID" value="AQZ99822.1"/>
    <property type="molecule type" value="Genomic_DNA"/>
</dbReference>
<dbReference type="InterPro" id="IPR003593">
    <property type="entry name" value="AAA+_ATPase"/>
</dbReference>
<keyword evidence="2" id="KW-0813">Transport</keyword>
<dbReference type="PROSITE" id="PS00211">
    <property type="entry name" value="ABC_TRANSPORTER_1"/>
    <property type="match status" value="1"/>
</dbReference>
<dbReference type="InterPro" id="IPR027417">
    <property type="entry name" value="P-loop_NTPase"/>
</dbReference>
<dbReference type="SMART" id="SM00382">
    <property type="entry name" value="AAA"/>
    <property type="match status" value="1"/>
</dbReference>
<evidence type="ECO:0000256" key="3">
    <source>
        <dbReference type="ARBA" id="ARBA00022475"/>
    </source>
</evidence>
<name>A0A1V0BIZ8_9BURK</name>
<evidence type="ECO:0000256" key="1">
    <source>
        <dbReference type="ARBA" id="ARBA00005417"/>
    </source>
</evidence>
<proteinExistence type="inferred from homology"/>
<dbReference type="InterPro" id="IPR050166">
    <property type="entry name" value="ABC_transporter_ATP-bind"/>
</dbReference>
<organism evidence="7 8">
    <name type="scientific">Comamonas kerstersii</name>
    <dbReference type="NCBI Taxonomy" id="225992"/>
    <lineage>
        <taxon>Bacteria</taxon>
        <taxon>Pseudomonadati</taxon>
        <taxon>Pseudomonadota</taxon>
        <taxon>Betaproteobacteria</taxon>
        <taxon>Burkholderiales</taxon>
        <taxon>Comamonadaceae</taxon>
        <taxon>Comamonas</taxon>
    </lineage>
</organism>
<dbReference type="GO" id="GO:0005524">
    <property type="term" value="F:ATP binding"/>
    <property type="evidence" value="ECO:0007669"/>
    <property type="project" value="UniProtKB-KW"/>
</dbReference>
<dbReference type="SUPFAM" id="SSF52540">
    <property type="entry name" value="P-loop containing nucleoside triphosphate hydrolases"/>
    <property type="match status" value="1"/>
</dbReference>
<dbReference type="InterPro" id="IPR003439">
    <property type="entry name" value="ABC_transporter-like_ATP-bd"/>
</dbReference>
<dbReference type="PANTHER" id="PTHR42788:SF10">
    <property type="entry name" value="ABC TRANSPORTER ATP-BINDING PROTEIN"/>
    <property type="match status" value="1"/>
</dbReference>
<keyword evidence="3" id="KW-0472">Membrane</keyword>
<dbReference type="RefSeq" id="WP_080025349.1">
    <property type="nucleotide sequence ID" value="NZ_CP020121.1"/>
</dbReference>
<evidence type="ECO:0000313" key="7">
    <source>
        <dbReference type="EMBL" id="AQZ99822.1"/>
    </source>
</evidence>
<dbReference type="OrthoDB" id="8683598at2"/>
<dbReference type="GeneID" id="83039111"/>
<gene>
    <name evidence="7" type="ORF">B5M06_07225</name>
</gene>
<dbReference type="CDD" id="cd03293">
    <property type="entry name" value="ABC_NrtD_SsuB_transporters"/>
    <property type="match status" value="1"/>
</dbReference>
<keyword evidence="5" id="KW-0067">ATP-binding</keyword>
<comment type="similarity">
    <text evidence="1">Belongs to the ABC transporter superfamily.</text>
</comment>
<dbReference type="KEGG" id="cke:B5M06_07225"/>
<evidence type="ECO:0000313" key="8">
    <source>
        <dbReference type="Proteomes" id="UP000242792"/>
    </source>
</evidence>
<keyword evidence="3" id="KW-1003">Cell membrane</keyword>
<dbReference type="InterPro" id="IPR017871">
    <property type="entry name" value="ABC_transporter-like_CS"/>
</dbReference>